<evidence type="ECO:0000256" key="2">
    <source>
        <dbReference type="ARBA" id="ARBA00022574"/>
    </source>
</evidence>
<evidence type="ECO:0000256" key="3">
    <source>
        <dbReference type="ARBA" id="ARBA00022617"/>
    </source>
</evidence>
<dbReference type="PRINTS" id="PR00604">
    <property type="entry name" value="CYTCHRMECIAB"/>
</dbReference>
<dbReference type="HOGENOM" id="CLU_640729_0_0_5"/>
<evidence type="ECO:0000256" key="8">
    <source>
        <dbReference type="PROSITE-ProRule" id="PRU00221"/>
    </source>
</evidence>
<gene>
    <name evidence="12" type="ORF">ISM_04860</name>
</gene>
<dbReference type="InterPro" id="IPR036322">
    <property type="entry name" value="WD40_repeat_dom_sf"/>
</dbReference>
<feature type="repeat" description="WD" evidence="8">
    <location>
        <begin position="64"/>
        <end position="94"/>
    </location>
</feature>
<dbReference type="InterPro" id="IPR009056">
    <property type="entry name" value="Cyt_c-like_dom"/>
</dbReference>
<protein>
    <submittedName>
        <fullName evidence="12">WD domain/cytochrome c family protein</fullName>
    </submittedName>
</protein>
<evidence type="ECO:0000313" key="13">
    <source>
        <dbReference type="Proteomes" id="UP000005954"/>
    </source>
</evidence>
<feature type="domain" description="Cytochrome c" evidence="11">
    <location>
        <begin position="320"/>
        <end position="422"/>
    </location>
</feature>
<proteinExistence type="predicted"/>
<dbReference type="Proteomes" id="UP000005954">
    <property type="component" value="Unassembled WGS sequence"/>
</dbReference>
<dbReference type="eggNOG" id="COG3474">
    <property type="taxonomic scope" value="Bacteria"/>
</dbReference>
<accession>A3SJR4</accession>
<dbReference type="Gene3D" id="1.10.760.10">
    <property type="entry name" value="Cytochrome c-like domain"/>
    <property type="match status" value="1"/>
</dbReference>
<dbReference type="InterPro" id="IPR002327">
    <property type="entry name" value="Cyt_c_1A/1B"/>
</dbReference>
<dbReference type="GO" id="GO:0046872">
    <property type="term" value="F:metal ion binding"/>
    <property type="evidence" value="ECO:0007669"/>
    <property type="project" value="UniProtKB-KW"/>
</dbReference>
<organism evidence="12 13">
    <name type="scientific">Roseovarius nubinhibens (strain ATCC BAA-591 / DSM 15170 / ISM)</name>
    <dbReference type="NCBI Taxonomy" id="89187"/>
    <lineage>
        <taxon>Bacteria</taxon>
        <taxon>Pseudomonadati</taxon>
        <taxon>Pseudomonadota</taxon>
        <taxon>Alphaproteobacteria</taxon>
        <taxon>Rhodobacterales</taxon>
        <taxon>Roseobacteraceae</taxon>
        <taxon>Roseovarius</taxon>
    </lineage>
</organism>
<evidence type="ECO:0000256" key="1">
    <source>
        <dbReference type="ARBA" id="ARBA00022448"/>
    </source>
</evidence>
<dbReference type="RefSeq" id="WP_009812996.1">
    <property type="nucleotide sequence ID" value="NZ_CH724156.1"/>
</dbReference>
<dbReference type="GO" id="GO:0020037">
    <property type="term" value="F:heme binding"/>
    <property type="evidence" value="ECO:0007669"/>
    <property type="project" value="InterPro"/>
</dbReference>
<evidence type="ECO:0000259" key="11">
    <source>
        <dbReference type="PROSITE" id="PS51007"/>
    </source>
</evidence>
<dbReference type="STRING" id="89187.ISM_04860"/>
<evidence type="ECO:0000256" key="4">
    <source>
        <dbReference type="ARBA" id="ARBA00022723"/>
    </source>
</evidence>
<keyword evidence="13" id="KW-1185">Reference proteome</keyword>
<keyword evidence="7 9" id="KW-0408">Iron</keyword>
<dbReference type="SMART" id="SM00320">
    <property type="entry name" value="WD40"/>
    <property type="match status" value="6"/>
</dbReference>
<evidence type="ECO:0000256" key="9">
    <source>
        <dbReference type="PROSITE-ProRule" id="PRU00433"/>
    </source>
</evidence>
<keyword evidence="10" id="KW-0732">Signal</keyword>
<dbReference type="PROSITE" id="PS50294">
    <property type="entry name" value="WD_REPEATS_REGION"/>
    <property type="match status" value="1"/>
</dbReference>
<dbReference type="Pfam" id="PF00400">
    <property type="entry name" value="WD40"/>
    <property type="match status" value="4"/>
</dbReference>
<dbReference type="Gene3D" id="2.130.10.10">
    <property type="entry name" value="YVTN repeat-like/Quinoprotein amine dehydrogenase"/>
    <property type="match status" value="2"/>
</dbReference>
<dbReference type="EMBL" id="AALY01000001">
    <property type="protein sequence ID" value="EAP77595.1"/>
    <property type="molecule type" value="Genomic_DNA"/>
</dbReference>
<dbReference type="SUPFAM" id="SSF50978">
    <property type="entry name" value="WD40 repeat-like"/>
    <property type="match status" value="1"/>
</dbReference>
<dbReference type="PROSITE" id="PS51007">
    <property type="entry name" value="CYTC"/>
    <property type="match status" value="1"/>
</dbReference>
<feature type="chain" id="PRO_5002659453" evidence="10">
    <location>
        <begin position="21"/>
        <end position="428"/>
    </location>
</feature>
<dbReference type="PANTHER" id="PTHR22847">
    <property type="entry name" value="WD40 REPEAT PROTEIN"/>
    <property type="match status" value="1"/>
</dbReference>
<evidence type="ECO:0000256" key="5">
    <source>
        <dbReference type="ARBA" id="ARBA00022737"/>
    </source>
</evidence>
<dbReference type="GO" id="GO:0009055">
    <property type="term" value="F:electron transfer activity"/>
    <property type="evidence" value="ECO:0007669"/>
    <property type="project" value="InterPro"/>
</dbReference>
<name>A3SJR4_ROSNI</name>
<feature type="signal peptide" evidence="10">
    <location>
        <begin position="1"/>
        <end position="20"/>
    </location>
</feature>
<dbReference type="PROSITE" id="PS50082">
    <property type="entry name" value="WD_REPEATS_2"/>
    <property type="match status" value="2"/>
</dbReference>
<dbReference type="InterPro" id="IPR036909">
    <property type="entry name" value="Cyt_c-like_dom_sf"/>
</dbReference>
<dbReference type="InterPro" id="IPR001680">
    <property type="entry name" value="WD40_rpt"/>
</dbReference>
<keyword evidence="5" id="KW-0677">Repeat</keyword>
<keyword evidence="6" id="KW-0249">Electron transport</keyword>
<evidence type="ECO:0000256" key="10">
    <source>
        <dbReference type="SAM" id="SignalP"/>
    </source>
</evidence>
<dbReference type="PANTHER" id="PTHR22847:SF637">
    <property type="entry name" value="WD REPEAT DOMAIN 5B"/>
    <property type="match status" value="1"/>
</dbReference>
<dbReference type="Pfam" id="PF00034">
    <property type="entry name" value="Cytochrom_C"/>
    <property type="match status" value="1"/>
</dbReference>
<evidence type="ECO:0000256" key="7">
    <source>
        <dbReference type="ARBA" id="ARBA00023004"/>
    </source>
</evidence>
<reference evidence="12 13" key="1">
    <citation type="submission" date="2005-12" db="EMBL/GenBank/DDBJ databases">
        <authorList>
            <person name="Moran M.A."/>
            <person name="Ferriera S."/>
            <person name="Johnson J."/>
            <person name="Kravitz S."/>
            <person name="Halpern A."/>
            <person name="Remington K."/>
            <person name="Beeson K."/>
            <person name="Tran B."/>
            <person name="Rogers Y.-H."/>
            <person name="Friedman R."/>
            <person name="Venter J.C."/>
        </authorList>
    </citation>
    <scope>NUCLEOTIDE SEQUENCE [LARGE SCALE GENOMIC DNA]</scope>
    <source>
        <strain evidence="13">ATCC BAA-591 / DSM 15170 / ISM</strain>
    </source>
</reference>
<keyword evidence="1" id="KW-0813">Transport</keyword>
<feature type="repeat" description="WD" evidence="8">
    <location>
        <begin position="101"/>
        <end position="132"/>
    </location>
</feature>
<sequence>MRAPLMGIVAGTLCAGLVSAQEFTTLKGHGGPIMGLAVDGAGRVASASFDNSVGLWQGRVPEWLEGHDAAVTALALGTGGVLVSGGDDFAVRQWVPEERLLGQHAGKVAALAISPDGQWVASGGWDGAVHLWPLGAGVARELPRPGAGVNDLGFSEDGGTLYAATQAGALMRYELAGEAVPLPLLQHGFGINQLVVTRDWIAYGAVDGGTRVIGHDGAEIADFTLDRRPILSLDHHAESGQLAVGDGQGYIMILDTERWQISRDFRAMREGPVWSLAFSGDGEMIYAGGIEDVIYGWPMALLDTFEPAGDGGRSFLRDPETMPNGERQFMRKCSICHTLEPGPSRRAGPTLAGVFGRRAGTVPGYGYSPILQGSDIIWDDASIDALFDSGPDHYIPGSKMPMQVIQNPEDRADLIAFLKQASRKETQE</sequence>
<dbReference type="AlphaFoldDB" id="A3SJR4"/>
<dbReference type="OrthoDB" id="9805828at2"/>
<evidence type="ECO:0000313" key="12">
    <source>
        <dbReference type="EMBL" id="EAP77595.1"/>
    </source>
</evidence>
<dbReference type="eggNOG" id="COG2319">
    <property type="taxonomic scope" value="Bacteria"/>
</dbReference>
<evidence type="ECO:0000256" key="6">
    <source>
        <dbReference type="ARBA" id="ARBA00022982"/>
    </source>
</evidence>
<comment type="caution">
    <text evidence="12">The sequence shown here is derived from an EMBL/GenBank/DDBJ whole genome shotgun (WGS) entry which is preliminary data.</text>
</comment>
<keyword evidence="2 8" id="KW-0853">WD repeat</keyword>
<keyword evidence="3 9" id="KW-0349">Heme</keyword>
<dbReference type="InterPro" id="IPR015943">
    <property type="entry name" value="WD40/YVTN_repeat-like_dom_sf"/>
</dbReference>
<keyword evidence="4 9" id="KW-0479">Metal-binding</keyword>
<dbReference type="SUPFAM" id="SSF46626">
    <property type="entry name" value="Cytochrome c"/>
    <property type="match status" value="1"/>
</dbReference>